<accession>A0A645DS49</accession>
<evidence type="ECO:0000313" key="11">
    <source>
        <dbReference type="EMBL" id="MPM92099.1"/>
    </source>
</evidence>
<evidence type="ECO:0000256" key="2">
    <source>
        <dbReference type="ARBA" id="ARBA00007957"/>
    </source>
</evidence>
<dbReference type="GO" id="GO:0045892">
    <property type="term" value="P:negative regulation of DNA-templated transcription"/>
    <property type="evidence" value="ECO:0007669"/>
    <property type="project" value="TreeGrafter"/>
</dbReference>
<keyword evidence="9" id="KW-0238">DNA-binding</keyword>
<dbReference type="InterPro" id="IPR002481">
    <property type="entry name" value="FUR"/>
</dbReference>
<dbReference type="InterPro" id="IPR036388">
    <property type="entry name" value="WH-like_DNA-bd_sf"/>
</dbReference>
<evidence type="ECO:0000256" key="7">
    <source>
        <dbReference type="ARBA" id="ARBA00022833"/>
    </source>
</evidence>
<evidence type="ECO:0000256" key="10">
    <source>
        <dbReference type="ARBA" id="ARBA00023163"/>
    </source>
</evidence>
<keyword evidence="6" id="KW-0479">Metal-binding</keyword>
<protein>
    <submittedName>
        <fullName evidence="11">Zinc uptake regulation protein</fullName>
    </submittedName>
</protein>
<dbReference type="GO" id="GO:0000976">
    <property type="term" value="F:transcription cis-regulatory region binding"/>
    <property type="evidence" value="ECO:0007669"/>
    <property type="project" value="TreeGrafter"/>
</dbReference>
<evidence type="ECO:0000256" key="6">
    <source>
        <dbReference type="ARBA" id="ARBA00022723"/>
    </source>
</evidence>
<dbReference type="GO" id="GO:0005829">
    <property type="term" value="C:cytosol"/>
    <property type="evidence" value="ECO:0007669"/>
    <property type="project" value="TreeGrafter"/>
</dbReference>
<dbReference type="InterPro" id="IPR036390">
    <property type="entry name" value="WH_DNA-bd_sf"/>
</dbReference>
<keyword evidence="4" id="KW-0963">Cytoplasm</keyword>
<dbReference type="Gene3D" id="1.10.10.10">
    <property type="entry name" value="Winged helix-like DNA-binding domain superfamily/Winged helix DNA-binding domain"/>
    <property type="match status" value="1"/>
</dbReference>
<comment type="subunit">
    <text evidence="3">Homodimer.</text>
</comment>
<sequence>MNTDHTAQPRLTRQRQLILDRLEQVDEFLTAQQLHAALRGEGEAIGLATVYRGLQWLEEAGIIDTIRTADGEAAYRRCSVAHHHHLICHRCGKAVEVSGEALEEWSRQVAAEHGFTGPEHFVEIYGLCPACSSAERS</sequence>
<dbReference type="GO" id="GO:1900376">
    <property type="term" value="P:regulation of secondary metabolite biosynthetic process"/>
    <property type="evidence" value="ECO:0007669"/>
    <property type="project" value="TreeGrafter"/>
</dbReference>
<keyword evidence="5" id="KW-0678">Repressor</keyword>
<organism evidence="11">
    <name type="scientific">bioreactor metagenome</name>
    <dbReference type="NCBI Taxonomy" id="1076179"/>
    <lineage>
        <taxon>unclassified sequences</taxon>
        <taxon>metagenomes</taxon>
        <taxon>ecological metagenomes</taxon>
    </lineage>
</organism>
<dbReference type="FunFam" id="1.10.10.10:FF:000459">
    <property type="entry name" value="Ferric uptake regulation protein"/>
    <property type="match status" value="1"/>
</dbReference>
<comment type="similarity">
    <text evidence="2">Belongs to the Fur family.</text>
</comment>
<evidence type="ECO:0000256" key="8">
    <source>
        <dbReference type="ARBA" id="ARBA00023015"/>
    </source>
</evidence>
<dbReference type="Pfam" id="PF01475">
    <property type="entry name" value="FUR"/>
    <property type="match status" value="1"/>
</dbReference>
<keyword evidence="10" id="KW-0804">Transcription</keyword>
<dbReference type="Gene3D" id="3.30.1490.190">
    <property type="match status" value="1"/>
</dbReference>
<dbReference type="SUPFAM" id="SSF46785">
    <property type="entry name" value="Winged helix' DNA-binding domain"/>
    <property type="match status" value="1"/>
</dbReference>
<proteinExistence type="inferred from homology"/>
<dbReference type="GO" id="GO:0008270">
    <property type="term" value="F:zinc ion binding"/>
    <property type="evidence" value="ECO:0007669"/>
    <property type="project" value="TreeGrafter"/>
</dbReference>
<comment type="caution">
    <text evidence="11">The sequence shown here is derived from an EMBL/GenBank/DDBJ whole genome shotgun (WGS) entry which is preliminary data.</text>
</comment>
<evidence type="ECO:0000256" key="4">
    <source>
        <dbReference type="ARBA" id="ARBA00022490"/>
    </source>
</evidence>
<dbReference type="PANTHER" id="PTHR33202">
    <property type="entry name" value="ZINC UPTAKE REGULATION PROTEIN"/>
    <property type="match status" value="1"/>
</dbReference>
<dbReference type="PANTHER" id="PTHR33202:SF2">
    <property type="entry name" value="FERRIC UPTAKE REGULATION PROTEIN"/>
    <property type="match status" value="1"/>
</dbReference>
<evidence type="ECO:0000256" key="3">
    <source>
        <dbReference type="ARBA" id="ARBA00011738"/>
    </source>
</evidence>
<name>A0A645DS49_9ZZZZ</name>
<evidence type="ECO:0000256" key="9">
    <source>
        <dbReference type="ARBA" id="ARBA00023125"/>
    </source>
</evidence>
<evidence type="ECO:0000256" key="5">
    <source>
        <dbReference type="ARBA" id="ARBA00022491"/>
    </source>
</evidence>
<dbReference type="CDD" id="cd07153">
    <property type="entry name" value="Fur_like"/>
    <property type="match status" value="1"/>
</dbReference>
<evidence type="ECO:0000256" key="1">
    <source>
        <dbReference type="ARBA" id="ARBA00004496"/>
    </source>
</evidence>
<dbReference type="EMBL" id="VSSQ01039086">
    <property type="protein sequence ID" value="MPM92099.1"/>
    <property type="molecule type" value="Genomic_DNA"/>
</dbReference>
<keyword evidence="8" id="KW-0805">Transcription regulation</keyword>
<dbReference type="InterPro" id="IPR043135">
    <property type="entry name" value="Fur_C"/>
</dbReference>
<keyword evidence="7" id="KW-0862">Zinc</keyword>
<comment type="subcellular location">
    <subcellularLocation>
        <location evidence="1">Cytoplasm</location>
    </subcellularLocation>
</comment>
<dbReference type="AlphaFoldDB" id="A0A645DS49"/>
<dbReference type="GO" id="GO:0003700">
    <property type="term" value="F:DNA-binding transcription factor activity"/>
    <property type="evidence" value="ECO:0007669"/>
    <property type="project" value="InterPro"/>
</dbReference>
<reference evidence="11" key="1">
    <citation type="submission" date="2019-08" db="EMBL/GenBank/DDBJ databases">
        <authorList>
            <person name="Kucharzyk K."/>
            <person name="Murdoch R.W."/>
            <person name="Higgins S."/>
            <person name="Loffler F."/>
        </authorList>
    </citation>
    <scope>NUCLEOTIDE SEQUENCE</scope>
</reference>
<gene>
    <name evidence="11" type="primary">zur_19</name>
    <name evidence="11" type="ORF">SDC9_139233</name>
</gene>